<dbReference type="InterPro" id="IPR017871">
    <property type="entry name" value="ABC_transporter-like_CS"/>
</dbReference>
<dbReference type="Proteomes" id="UP000031004">
    <property type="component" value="Unassembled WGS sequence"/>
</dbReference>
<evidence type="ECO:0000256" key="2">
    <source>
        <dbReference type="ARBA" id="ARBA00022448"/>
    </source>
</evidence>
<feature type="domain" description="ABC transporter" evidence="12">
    <location>
        <begin position="310"/>
        <end position="554"/>
    </location>
</feature>
<feature type="transmembrane region" description="Helical" evidence="10">
    <location>
        <begin position="617"/>
        <end position="638"/>
    </location>
</feature>
<keyword evidence="8 10" id="KW-0472">Membrane</keyword>
<evidence type="ECO:0000313" key="14">
    <source>
        <dbReference type="Proteomes" id="UP000031004"/>
    </source>
</evidence>
<evidence type="ECO:0000256" key="1">
    <source>
        <dbReference type="ARBA" id="ARBA00004141"/>
    </source>
</evidence>
<name>A0ABR4YNK9_9MYCO</name>
<keyword evidence="4 10" id="KW-0812">Transmembrane</keyword>
<dbReference type="PANTHER" id="PTHR48041:SF139">
    <property type="entry name" value="PROTEIN SCARLET"/>
    <property type="match status" value="1"/>
</dbReference>
<dbReference type="InterPro" id="IPR013525">
    <property type="entry name" value="ABC2_TM"/>
</dbReference>
<feature type="transmembrane region" description="Helical" evidence="10">
    <location>
        <begin position="699"/>
        <end position="722"/>
    </location>
</feature>
<organism evidence="13 14">
    <name type="scientific">Mycolicibacterium setense</name>
    <dbReference type="NCBI Taxonomy" id="431269"/>
    <lineage>
        <taxon>Bacteria</taxon>
        <taxon>Bacillati</taxon>
        <taxon>Actinomycetota</taxon>
        <taxon>Actinomycetes</taxon>
        <taxon>Mycobacteriales</taxon>
        <taxon>Mycobacteriaceae</taxon>
        <taxon>Mycolicibacterium</taxon>
    </lineage>
</organism>
<dbReference type="InterPro" id="IPR026954">
    <property type="entry name" value="PknH-like_Extracell"/>
</dbReference>
<accession>A0ABR4YNK9</accession>
<dbReference type="InterPro" id="IPR003593">
    <property type="entry name" value="AAA+_ATPase"/>
</dbReference>
<dbReference type="InterPro" id="IPR008984">
    <property type="entry name" value="SMAD_FHA_dom_sf"/>
</dbReference>
<proteinExistence type="predicted"/>
<dbReference type="Pfam" id="PF00005">
    <property type="entry name" value="ABC_tran"/>
    <property type="match status" value="1"/>
</dbReference>
<feature type="domain" description="FHA" evidence="11">
    <location>
        <begin position="236"/>
        <end position="285"/>
    </location>
</feature>
<dbReference type="GO" id="GO:0005524">
    <property type="term" value="F:ATP binding"/>
    <property type="evidence" value="ECO:0007669"/>
    <property type="project" value="UniProtKB-KW"/>
</dbReference>
<feature type="transmembrane region" description="Helical" evidence="10">
    <location>
        <begin position="773"/>
        <end position="793"/>
    </location>
</feature>
<feature type="transmembrane region" description="Helical" evidence="10">
    <location>
        <begin position="871"/>
        <end position="895"/>
    </location>
</feature>
<gene>
    <name evidence="13" type="ORF">QQ44_27815</name>
</gene>
<dbReference type="PROSITE" id="PS00211">
    <property type="entry name" value="ABC_TRANSPORTER_1"/>
    <property type="match status" value="1"/>
</dbReference>
<dbReference type="SUPFAM" id="SSF49879">
    <property type="entry name" value="SMAD/FHA domain"/>
    <property type="match status" value="2"/>
</dbReference>
<dbReference type="PANTHER" id="PTHR48041">
    <property type="entry name" value="ABC TRANSPORTER G FAMILY MEMBER 28"/>
    <property type="match status" value="1"/>
</dbReference>
<evidence type="ECO:0000256" key="9">
    <source>
        <dbReference type="SAM" id="MobiDB-lite"/>
    </source>
</evidence>
<evidence type="ECO:0000256" key="7">
    <source>
        <dbReference type="ARBA" id="ARBA00022989"/>
    </source>
</evidence>
<dbReference type="InterPro" id="IPR038232">
    <property type="entry name" value="PknH-like_Extracell_sf"/>
</dbReference>
<feature type="transmembrane region" description="Helical" evidence="10">
    <location>
        <begin position="742"/>
        <end position="761"/>
    </location>
</feature>
<keyword evidence="7 10" id="KW-1133">Transmembrane helix</keyword>
<dbReference type="PROSITE" id="PS50006">
    <property type="entry name" value="FHA_DOMAIN"/>
    <property type="match status" value="2"/>
</dbReference>
<dbReference type="Pfam" id="PF00498">
    <property type="entry name" value="FHA"/>
    <property type="match status" value="2"/>
</dbReference>
<dbReference type="Pfam" id="PF01061">
    <property type="entry name" value="ABC2_membrane"/>
    <property type="match status" value="1"/>
</dbReference>
<dbReference type="Gene3D" id="2.60.200.20">
    <property type="match status" value="2"/>
</dbReference>
<dbReference type="InterPro" id="IPR003439">
    <property type="entry name" value="ABC_transporter-like_ATP-bd"/>
</dbReference>
<evidence type="ECO:0000259" key="12">
    <source>
        <dbReference type="PROSITE" id="PS50893"/>
    </source>
</evidence>
<dbReference type="Gene3D" id="3.40.50.300">
    <property type="entry name" value="P-loop containing nucleotide triphosphate hydrolases"/>
    <property type="match status" value="1"/>
</dbReference>
<dbReference type="Gene3D" id="3.40.1000.70">
    <property type="entry name" value="PknH-like extracellular domain"/>
    <property type="match status" value="1"/>
</dbReference>
<dbReference type="SUPFAM" id="SSF52540">
    <property type="entry name" value="P-loop containing nucleoside triphosphate hydrolases"/>
    <property type="match status" value="1"/>
</dbReference>
<dbReference type="EMBL" id="JTLZ01000012">
    <property type="protein sequence ID" value="KHO20337.1"/>
    <property type="molecule type" value="Genomic_DNA"/>
</dbReference>
<evidence type="ECO:0000256" key="10">
    <source>
        <dbReference type="SAM" id="Phobius"/>
    </source>
</evidence>
<dbReference type="PRINTS" id="PR01217">
    <property type="entry name" value="PRICHEXTENSN"/>
</dbReference>
<evidence type="ECO:0000256" key="6">
    <source>
        <dbReference type="ARBA" id="ARBA00022840"/>
    </source>
</evidence>
<dbReference type="Pfam" id="PF14032">
    <property type="entry name" value="PknH_C"/>
    <property type="match status" value="1"/>
</dbReference>
<dbReference type="SMART" id="SM00382">
    <property type="entry name" value="AAA"/>
    <property type="match status" value="1"/>
</dbReference>
<evidence type="ECO:0000256" key="5">
    <source>
        <dbReference type="ARBA" id="ARBA00022741"/>
    </source>
</evidence>
<dbReference type="InterPro" id="IPR050352">
    <property type="entry name" value="ABCG_transporters"/>
</dbReference>
<keyword evidence="2" id="KW-0813">Transport</keyword>
<evidence type="ECO:0000256" key="8">
    <source>
        <dbReference type="ARBA" id="ARBA00023136"/>
    </source>
</evidence>
<evidence type="ECO:0000313" key="13">
    <source>
        <dbReference type="EMBL" id="KHO20337.1"/>
    </source>
</evidence>
<evidence type="ECO:0000256" key="3">
    <source>
        <dbReference type="ARBA" id="ARBA00022553"/>
    </source>
</evidence>
<evidence type="ECO:0000256" key="4">
    <source>
        <dbReference type="ARBA" id="ARBA00022692"/>
    </source>
</evidence>
<sequence length="1107" mass="115783">MTATAAPPLVVWLGEAMFTFRPGKDIVIGRGVDADIRVEVDAKQAISREHMILTARNGQWIAEDKSRNGIYVGGTRQARVPIDDDVAINLGAPTGPRLRFRITTQAVPVARNFSRPMPAPAPPARPSPTPQRTVPPPPTQRPTPPPMRPAPPVRSGPPQQRPAPRPPAPTQAPSQPPRHTPPPPRPAGPQPTPRPMPSPKPIAAAADDDDVLARMTGVVKKVLPQRAAPALPAGAITIGRHSTSAIQVDDPLASRVHAYLLASPTGTQIHDNASNNGIFVNGVRMPAATLRPGDVVTIGNTDLTFDGTTLRTQDRTPSTGGIEAHQLGLTIDGRQLLSSVSFTARPGTLTAVIGPSGAGKSTLIKMVGGVTQPTSGQVRFDGHDVHAEYASLRSRIGVVPQDDVVHRQLTVSQALNYAARLRLPADTGKADRKAVVDRVLDELQLTNHRDTRVDKLSGGQRKRASVAMELLTGPSLLILDEPTSGLDPALDREVMAMLRRLADAGRTVIVVTHSLTYLSMCDQVLLLAPGGKTAYAGPPGQVAATIGTNDWADIFAWVASNPDAAHAVFLQKNPAAAAPAAPASPPGPLGDPARTNTTRQVATLAARQIRLIFADRGYTAFLALLPFILGALTLVVQGSVGLGKASLDGGAPDEPNQLLSLMVIGTVFMGTALTVRDLVGERSIFRREQSVGLSAGAYLTAKIAVYSVAAVIQIAILTAIVVVVKGGPNQGSLVTSNPVWDLYLALALTAIVSAIVGLWLSSLARTSDWIMPMLVVILMSAIVFSGGLIPVTGRLGLNQVSYLLPARWGFAAGASSIDLMEADAANYIDDPLWRHQLSWWLLDVGVLVLIGIVATIVVLRRLRLPAGERKAGGRVVSTAVALVLIAAFLVGMSYLTRDGTSDRPAPASMPSVPTQGNAPPQKPVAAGDLAGLLIDAGAASTVVGASSMTPNGAVPLTDLNAATAAPPNCAGVVSPANTQAWAASNPTGIAGSELVSSDPNTTVTQYLLLYPDAEKAATAQSEHINFWQPCANTTVTLTPPGQPPTTVNVGNVSLVDGRPTAVLSMPGRSCQHVLEVASNVAIDVQACSPTETSHANEVVNKIAEKIH</sequence>
<dbReference type="InterPro" id="IPR027417">
    <property type="entry name" value="P-loop_NTPase"/>
</dbReference>
<feature type="domain" description="FHA" evidence="11">
    <location>
        <begin position="26"/>
        <end position="77"/>
    </location>
</feature>
<feature type="compositionally biased region" description="Pro residues" evidence="9">
    <location>
        <begin position="117"/>
        <end position="200"/>
    </location>
</feature>
<evidence type="ECO:0000259" key="11">
    <source>
        <dbReference type="PROSITE" id="PS50006"/>
    </source>
</evidence>
<dbReference type="SMART" id="SM00240">
    <property type="entry name" value="FHA"/>
    <property type="match status" value="2"/>
</dbReference>
<keyword evidence="3" id="KW-0597">Phosphoprotein</keyword>
<comment type="subcellular location">
    <subcellularLocation>
        <location evidence="1">Membrane</location>
        <topology evidence="1">Multi-pass membrane protein</topology>
    </subcellularLocation>
</comment>
<feature type="region of interest" description="Disordered" evidence="9">
    <location>
        <begin position="111"/>
        <end position="204"/>
    </location>
</feature>
<reference evidence="13 14" key="1">
    <citation type="submission" date="2014-11" db="EMBL/GenBank/DDBJ databases">
        <title>Mycobacterium setense Manresensis Genome.</title>
        <authorList>
            <person name="Rech G."/>
            <person name="Sumoy L."/>
        </authorList>
    </citation>
    <scope>NUCLEOTIDE SEQUENCE [LARGE SCALE GENOMIC DNA]</scope>
    <source>
        <strain evidence="13 14">Manresensis</strain>
    </source>
</reference>
<protein>
    <submittedName>
        <fullName evidence="13">ABC transporter ATP-binding protein</fullName>
    </submittedName>
</protein>
<dbReference type="PROSITE" id="PS50893">
    <property type="entry name" value="ABC_TRANSPORTER_2"/>
    <property type="match status" value="1"/>
</dbReference>
<feature type="region of interest" description="Disordered" evidence="9">
    <location>
        <begin position="900"/>
        <end position="921"/>
    </location>
</feature>
<feature type="transmembrane region" description="Helical" evidence="10">
    <location>
        <begin position="837"/>
        <end position="859"/>
    </location>
</feature>
<dbReference type="InterPro" id="IPR000253">
    <property type="entry name" value="FHA_dom"/>
</dbReference>
<comment type="caution">
    <text evidence="13">The sequence shown here is derived from an EMBL/GenBank/DDBJ whole genome shotgun (WGS) entry which is preliminary data.</text>
</comment>
<keyword evidence="6 13" id="KW-0067">ATP-binding</keyword>
<keyword evidence="5" id="KW-0547">Nucleotide-binding</keyword>
<keyword evidence="14" id="KW-1185">Reference proteome</keyword>
<dbReference type="CDD" id="cd00060">
    <property type="entry name" value="FHA"/>
    <property type="match status" value="1"/>
</dbReference>